<dbReference type="Gene3D" id="3.40.50.360">
    <property type="match status" value="1"/>
</dbReference>
<dbReference type="InterPro" id="IPR026816">
    <property type="entry name" value="Flavodoxin_dom"/>
</dbReference>
<dbReference type="InterPro" id="IPR029039">
    <property type="entry name" value="Flavoprotein-like_sf"/>
</dbReference>
<dbReference type="RefSeq" id="WP_168100784.1">
    <property type="nucleotide sequence ID" value="NZ_JAATEN010000004.1"/>
</dbReference>
<name>A0ABX1BUD1_9ACTN</name>
<gene>
    <name evidence="2" type="ORF">HCK00_06290</name>
</gene>
<proteinExistence type="predicted"/>
<dbReference type="Proteomes" id="UP000695264">
    <property type="component" value="Unassembled WGS sequence"/>
</dbReference>
<dbReference type="Pfam" id="PF12724">
    <property type="entry name" value="Flavodoxin_5"/>
    <property type="match status" value="1"/>
</dbReference>
<keyword evidence="3" id="KW-1185">Reference proteome</keyword>
<reference evidence="2 3" key="1">
    <citation type="submission" date="2020-03" db="EMBL/GenBank/DDBJ databases">
        <title>WGS of actinomycetes isolated from Thailand.</title>
        <authorList>
            <person name="Thawai C."/>
        </authorList>
    </citation>
    <scope>NUCLEOTIDE SEQUENCE [LARGE SCALE GENOMIC DNA]</scope>
    <source>
        <strain evidence="2 3">PLAI 1-29</strain>
    </source>
</reference>
<evidence type="ECO:0000259" key="1">
    <source>
        <dbReference type="PROSITE" id="PS50902"/>
    </source>
</evidence>
<dbReference type="SUPFAM" id="SSF52218">
    <property type="entry name" value="Flavoproteins"/>
    <property type="match status" value="1"/>
</dbReference>
<dbReference type="InterPro" id="IPR008254">
    <property type="entry name" value="Flavodoxin/NO_synth"/>
</dbReference>
<protein>
    <submittedName>
        <fullName evidence="2">Flavodoxin</fullName>
    </submittedName>
</protein>
<dbReference type="PROSITE" id="PS50902">
    <property type="entry name" value="FLAVODOXIN_LIKE"/>
    <property type="match status" value="1"/>
</dbReference>
<evidence type="ECO:0000313" key="2">
    <source>
        <dbReference type="EMBL" id="NJQ00155.1"/>
    </source>
</evidence>
<sequence>MTPVGCVLVAYGSRNDATAEIADWIGEALHSEGFGVEVRPAAAVRDLSPYDAVVLGSALYANRWRWSAVRFARRHRDGLLHRPVWLFSSGPLDFSASRTDLPPPKSVARVAENLDARGHITFGGRLVRGTHGFVARQILKQDRRGDFRDPERVRRWGQGIAHELKRAQTTR</sequence>
<evidence type="ECO:0000313" key="3">
    <source>
        <dbReference type="Proteomes" id="UP000695264"/>
    </source>
</evidence>
<organism evidence="2 3">
    <name type="scientific">Streptomyces zingiberis</name>
    <dbReference type="NCBI Taxonomy" id="2053010"/>
    <lineage>
        <taxon>Bacteria</taxon>
        <taxon>Bacillati</taxon>
        <taxon>Actinomycetota</taxon>
        <taxon>Actinomycetes</taxon>
        <taxon>Kitasatosporales</taxon>
        <taxon>Streptomycetaceae</taxon>
        <taxon>Streptomyces</taxon>
    </lineage>
</organism>
<feature type="domain" description="Flavodoxin-like" evidence="1">
    <location>
        <begin position="7"/>
        <end position="161"/>
    </location>
</feature>
<comment type="caution">
    <text evidence="2">The sequence shown here is derived from an EMBL/GenBank/DDBJ whole genome shotgun (WGS) entry which is preliminary data.</text>
</comment>
<accession>A0ABX1BUD1</accession>
<dbReference type="EMBL" id="JAATEN010000004">
    <property type="protein sequence ID" value="NJQ00155.1"/>
    <property type="molecule type" value="Genomic_DNA"/>
</dbReference>